<dbReference type="Gene3D" id="1.10.3210.10">
    <property type="entry name" value="Hypothetical protein af1432"/>
    <property type="match status" value="1"/>
</dbReference>
<dbReference type="RefSeq" id="WP_326568050.1">
    <property type="nucleotide sequence ID" value="NZ_CP142149.1"/>
</dbReference>
<dbReference type="Proteomes" id="UP001330812">
    <property type="component" value="Chromosome"/>
</dbReference>
<dbReference type="SUPFAM" id="SSF109604">
    <property type="entry name" value="HD-domain/PDEase-like"/>
    <property type="match status" value="1"/>
</dbReference>
<dbReference type="InterPro" id="IPR003607">
    <property type="entry name" value="HD/PDEase_dom"/>
</dbReference>
<dbReference type="Pfam" id="PF01966">
    <property type="entry name" value="HD"/>
    <property type="match status" value="1"/>
</dbReference>
<accession>A0ABZ1I517</accession>
<feature type="domain" description="HD" evidence="1">
    <location>
        <begin position="21"/>
        <end position="99"/>
    </location>
</feature>
<dbReference type="CDD" id="cd00077">
    <property type="entry name" value="HDc"/>
    <property type="match status" value="1"/>
</dbReference>
<gene>
    <name evidence="2" type="ORF">VSH64_40625</name>
</gene>
<protein>
    <submittedName>
        <fullName evidence="2">HD domain-containing protein</fullName>
    </submittedName>
</protein>
<proteinExistence type="predicted"/>
<keyword evidence="3" id="KW-1185">Reference proteome</keyword>
<evidence type="ECO:0000259" key="1">
    <source>
        <dbReference type="Pfam" id="PF01966"/>
    </source>
</evidence>
<evidence type="ECO:0000313" key="3">
    <source>
        <dbReference type="Proteomes" id="UP001330812"/>
    </source>
</evidence>
<dbReference type="InterPro" id="IPR006674">
    <property type="entry name" value="HD_domain"/>
</dbReference>
<sequence>MFTVDDAAGVAEKLIAPLGRRWSHVQSVAARARELSLAVPTEETDALVSAAWLHDIGYAPEIGHTHFHPLDGARYLRDHGWPRGVVNLVAHHSGARFEAEERGLATELDEFPFEDSPSLDALVTADLTTGPGGERLTYEERISEILNRYSPDDPVHRTWIKAAPILRRAVRRTEARMAGQPR</sequence>
<reference evidence="2 3" key="1">
    <citation type="journal article" date="2015" name="Int. J. Syst. Evol. Microbiol.">
        <title>Amycolatopsis rhabdoformis sp. nov., an actinomycete isolated from a tropical forest soil.</title>
        <authorList>
            <person name="Souza W.R."/>
            <person name="Silva R.E."/>
            <person name="Goodfellow M."/>
            <person name="Busarakam K."/>
            <person name="Figueiro F.S."/>
            <person name="Ferreira D."/>
            <person name="Rodrigues-Filho E."/>
            <person name="Moraes L.A.B."/>
            <person name="Zucchi T.D."/>
        </authorList>
    </citation>
    <scope>NUCLEOTIDE SEQUENCE [LARGE SCALE GENOMIC DNA]</scope>
    <source>
        <strain evidence="2 3">NCIMB 14900</strain>
    </source>
</reference>
<dbReference type="EMBL" id="CP142149">
    <property type="protein sequence ID" value="WSE29061.1"/>
    <property type="molecule type" value="Genomic_DNA"/>
</dbReference>
<organism evidence="2 3">
    <name type="scientific">Amycolatopsis rhabdoformis</name>
    <dbReference type="NCBI Taxonomy" id="1448059"/>
    <lineage>
        <taxon>Bacteria</taxon>
        <taxon>Bacillati</taxon>
        <taxon>Actinomycetota</taxon>
        <taxon>Actinomycetes</taxon>
        <taxon>Pseudonocardiales</taxon>
        <taxon>Pseudonocardiaceae</taxon>
        <taxon>Amycolatopsis</taxon>
    </lineage>
</organism>
<name>A0ABZ1I517_9PSEU</name>
<evidence type="ECO:0000313" key="2">
    <source>
        <dbReference type="EMBL" id="WSE29061.1"/>
    </source>
</evidence>